<dbReference type="RefSeq" id="WP_131835220.1">
    <property type="nucleotide sequence ID" value="NZ_SMFY01000002.1"/>
</dbReference>
<reference evidence="7 8" key="1">
    <citation type="submission" date="2019-03" db="EMBL/GenBank/DDBJ databases">
        <title>Genomic Encyclopedia of Type Strains, Phase IV (KMG-IV): sequencing the most valuable type-strain genomes for metagenomic binning, comparative biology and taxonomic classification.</title>
        <authorList>
            <person name="Goeker M."/>
        </authorList>
    </citation>
    <scope>NUCLEOTIDE SEQUENCE [LARGE SCALE GENOMIC DNA]</scope>
    <source>
        <strain evidence="7 8">DSM 101</strain>
    </source>
</reference>
<dbReference type="EMBL" id="SMFY01000002">
    <property type="protein sequence ID" value="TCK28028.1"/>
    <property type="molecule type" value="Genomic_DNA"/>
</dbReference>
<keyword evidence="3" id="KW-0520">NAD</keyword>
<comment type="caution">
    <text evidence="7">The sequence shown here is derived from an EMBL/GenBank/DDBJ whole genome shotgun (WGS) entry which is preliminary data.</text>
</comment>
<dbReference type="FunFam" id="3.40.50.720:FF:000203">
    <property type="entry name" value="D-3-phosphoglycerate dehydrogenase (SerA)"/>
    <property type="match status" value="1"/>
</dbReference>
<protein>
    <submittedName>
        <fullName evidence="7">D-3-phosphoglycerate dehydrogenase</fullName>
    </submittedName>
</protein>
<feature type="domain" description="D-isomer specific 2-hydroxyacid dehydrogenase NAD-binding" evidence="6">
    <location>
        <begin position="106"/>
        <end position="279"/>
    </location>
</feature>
<dbReference type="Pfam" id="PF00389">
    <property type="entry name" value="2-Hacid_dh"/>
    <property type="match status" value="1"/>
</dbReference>
<feature type="domain" description="D-isomer specific 2-hydroxyacid dehydrogenase catalytic" evidence="5">
    <location>
        <begin position="6"/>
        <end position="311"/>
    </location>
</feature>
<keyword evidence="8" id="KW-1185">Reference proteome</keyword>
<dbReference type="Proteomes" id="UP000295030">
    <property type="component" value="Unassembled WGS sequence"/>
</dbReference>
<sequence length="332" mass="35653">MTTFRVLATSPLHPDAEAFLRERCTYLVAPDIEPDTLRRAVGDVDALIVRVKLPDDIFDHAPRLKACIRHGVGLDFVPVKAATRAGVIVGNLPDANTQAVVEHAVGCALLLAKDFHALAQEFRAQGWTARDRHPSLELAGRTVGIVGCGRIGRGVARALKQAFGMRVLGYNRSPATTGDDIEPATLDQLLREADIVVLTLALAPETRSLMNAQRLAAMKPGAFLINVARGELIDDAALVAALESGHLAGVALDVFDREPLPPDHPLLAAPRLFLTPHTAGGTRESLRRMSMEAARDAIDVLQGNPPSHLINAELWPGYIERMRSGGTNNAAV</sequence>
<proteinExistence type="inferred from homology"/>
<dbReference type="PANTHER" id="PTHR43761:SF1">
    <property type="entry name" value="D-ISOMER SPECIFIC 2-HYDROXYACID DEHYDROGENASE CATALYTIC DOMAIN-CONTAINING PROTEIN-RELATED"/>
    <property type="match status" value="1"/>
</dbReference>
<dbReference type="OrthoDB" id="9793626at2"/>
<dbReference type="CDD" id="cd12173">
    <property type="entry name" value="PGDH_4"/>
    <property type="match status" value="1"/>
</dbReference>
<comment type="similarity">
    <text evidence="1 4">Belongs to the D-isomer specific 2-hydroxyacid dehydrogenase family.</text>
</comment>
<dbReference type="GO" id="GO:0016616">
    <property type="term" value="F:oxidoreductase activity, acting on the CH-OH group of donors, NAD or NADP as acceptor"/>
    <property type="evidence" value="ECO:0007669"/>
    <property type="project" value="InterPro"/>
</dbReference>
<dbReference type="InterPro" id="IPR006139">
    <property type="entry name" value="D-isomer_2_OHA_DH_cat_dom"/>
</dbReference>
<evidence type="ECO:0000313" key="7">
    <source>
        <dbReference type="EMBL" id="TCK28028.1"/>
    </source>
</evidence>
<evidence type="ECO:0000256" key="2">
    <source>
        <dbReference type="ARBA" id="ARBA00023002"/>
    </source>
</evidence>
<dbReference type="PROSITE" id="PS00671">
    <property type="entry name" value="D_2_HYDROXYACID_DH_3"/>
    <property type="match status" value="1"/>
</dbReference>
<organism evidence="7 8">
    <name type="scientific">Ancylobacter aquaticus</name>
    <dbReference type="NCBI Taxonomy" id="100"/>
    <lineage>
        <taxon>Bacteria</taxon>
        <taxon>Pseudomonadati</taxon>
        <taxon>Pseudomonadota</taxon>
        <taxon>Alphaproteobacteria</taxon>
        <taxon>Hyphomicrobiales</taxon>
        <taxon>Xanthobacteraceae</taxon>
        <taxon>Ancylobacter</taxon>
    </lineage>
</organism>
<dbReference type="GO" id="GO:0051287">
    <property type="term" value="F:NAD binding"/>
    <property type="evidence" value="ECO:0007669"/>
    <property type="project" value="InterPro"/>
</dbReference>
<evidence type="ECO:0000259" key="6">
    <source>
        <dbReference type="Pfam" id="PF02826"/>
    </source>
</evidence>
<evidence type="ECO:0000256" key="4">
    <source>
        <dbReference type="RuleBase" id="RU003719"/>
    </source>
</evidence>
<evidence type="ECO:0000256" key="1">
    <source>
        <dbReference type="ARBA" id="ARBA00005854"/>
    </source>
</evidence>
<dbReference type="InterPro" id="IPR050418">
    <property type="entry name" value="D-iso_2-hydroxyacid_DH_PdxB"/>
</dbReference>
<accession>A0A4R1I012</accession>
<evidence type="ECO:0000259" key="5">
    <source>
        <dbReference type="Pfam" id="PF00389"/>
    </source>
</evidence>
<dbReference type="InterPro" id="IPR029752">
    <property type="entry name" value="D-isomer_DH_CS1"/>
</dbReference>
<dbReference type="PROSITE" id="PS00065">
    <property type="entry name" value="D_2_HYDROXYACID_DH_1"/>
    <property type="match status" value="1"/>
</dbReference>
<gene>
    <name evidence="7" type="ORF">EV667_2024</name>
</gene>
<evidence type="ECO:0000256" key="3">
    <source>
        <dbReference type="ARBA" id="ARBA00023027"/>
    </source>
</evidence>
<dbReference type="SUPFAM" id="SSF51735">
    <property type="entry name" value="NAD(P)-binding Rossmann-fold domains"/>
    <property type="match status" value="1"/>
</dbReference>
<dbReference type="InterPro" id="IPR036291">
    <property type="entry name" value="NAD(P)-bd_dom_sf"/>
</dbReference>
<evidence type="ECO:0000313" key="8">
    <source>
        <dbReference type="Proteomes" id="UP000295030"/>
    </source>
</evidence>
<dbReference type="AlphaFoldDB" id="A0A4R1I012"/>
<dbReference type="PANTHER" id="PTHR43761">
    <property type="entry name" value="D-ISOMER SPECIFIC 2-HYDROXYACID DEHYDROGENASE FAMILY PROTEIN (AFU_ORTHOLOGUE AFUA_1G13630)"/>
    <property type="match status" value="1"/>
</dbReference>
<keyword evidence="2 4" id="KW-0560">Oxidoreductase</keyword>
<dbReference type="Pfam" id="PF02826">
    <property type="entry name" value="2-Hacid_dh_C"/>
    <property type="match status" value="1"/>
</dbReference>
<dbReference type="Gene3D" id="3.40.50.720">
    <property type="entry name" value="NAD(P)-binding Rossmann-like Domain"/>
    <property type="match status" value="2"/>
</dbReference>
<name>A0A4R1I012_ANCAQ</name>
<dbReference type="SUPFAM" id="SSF52283">
    <property type="entry name" value="Formate/glycerate dehydrogenase catalytic domain-like"/>
    <property type="match status" value="1"/>
</dbReference>
<dbReference type="InterPro" id="IPR029753">
    <property type="entry name" value="D-isomer_DH_CS"/>
</dbReference>
<dbReference type="InterPro" id="IPR006140">
    <property type="entry name" value="D-isomer_DH_NAD-bd"/>
</dbReference>